<organism evidence="1 2">
    <name type="scientific">Methylobacterium oryzae CBMB20</name>
    <dbReference type="NCBI Taxonomy" id="693986"/>
    <lineage>
        <taxon>Bacteria</taxon>
        <taxon>Pseudomonadati</taxon>
        <taxon>Pseudomonadota</taxon>
        <taxon>Alphaproteobacteria</taxon>
        <taxon>Hyphomicrobiales</taxon>
        <taxon>Methylobacteriaceae</taxon>
        <taxon>Methylobacterium</taxon>
    </lineage>
</organism>
<keyword evidence="2" id="KW-1185">Reference proteome</keyword>
<dbReference type="HOGENOM" id="CLU_2666917_0_0_5"/>
<dbReference type="KEGG" id="mor:MOC_1526"/>
<proteinExistence type="predicted"/>
<protein>
    <submittedName>
        <fullName evidence="1">Protein of unassigned function</fullName>
    </submittedName>
</protein>
<evidence type="ECO:0000313" key="2">
    <source>
        <dbReference type="Proteomes" id="UP000029492"/>
    </source>
</evidence>
<gene>
    <name evidence="1" type="ORF">MOC_1526</name>
</gene>
<name>A0A089NMY3_9HYPH</name>
<dbReference type="RefSeq" id="WP_043756342.1">
    <property type="nucleotide sequence ID" value="NZ_CP003811.1"/>
</dbReference>
<dbReference type="Proteomes" id="UP000029492">
    <property type="component" value="Chromosome"/>
</dbReference>
<dbReference type="eggNOG" id="COG5504">
    <property type="taxonomic scope" value="Bacteria"/>
</dbReference>
<sequence length="75" mass="8255">MTDVVLAANLHDNTTPVGNEHDHGAWFPGFGRPYPHWLGYTLGYRIVDDGLEAEMDTGGDTSVDVRPRAVMRAQS</sequence>
<reference evidence="1 2" key="1">
    <citation type="journal article" date="2014" name="PLoS ONE">
        <title>Genome Information of Methylobacterium oryzae, a Plant-Probiotic Methylotroph in the Phyllosphere.</title>
        <authorList>
            <person name="Kwak M.J."/>
            <person name="Jeong H."/>
            <person name="Madhaiyan M."/>
            <person name="Lee Y."/>
            <person name="Sa T.M."/>
            <person name="Oh T.K."/>
            <person name="Kim J.F."/>
        </authorList>
    </citation>
    <scope>NUCLEOTIDE SEQUENCE [LARGE SCALE GENOMIC DNA]</scope>
    <source>
        <strain evidence="1 2">CBMB20</strain>
    </source>
</reference>
<accession>A0A089NMY3</accession>
<dbReference type="AlphaFoldDB" id="A0A089NMY3"/>
<evidence type="ECO:0000313" key="1">
    <source>
        <dbReference type="EMBL" id="AIQ89281.1"/>
    </source>
</evidence>
<dbReference type="EMBL" id="CP003811">
    <property type="protein sequence ID" value="AIQ89281.1"/>
    <property type="molecule type" value="Genomic_DNA"/>
</dbReference>